<dbReference type="KEGG" id="afx:JZ786_15845"/>
<evidence type="ECO:0000256" key="3">
    <source>
        <dbReference type="HAMAP-Rule" id="MF_01660"/>
    </source>
</evidence>
<dbReference type="PANTHER" id="PTHR42916:SF1">
    <property type="entry name" value="PROTEIN PHYLLO, CHLOROPLASTIC"/>
    <property type="match status" value="1"/>
</dbReference>
<dbReference type="InterPro" id="IPR000639">
    <property type="entry name" value="Epox_hydrolase-like"/>
</dbReference>
<dbReference type="RefSeq" id="WP_206655366.1">
    <property type="nucleotide sequence ID" value="NZ_CP071182.1"/>
</dbReference>
<comment type="similarity">
    <text evidence="3">Belongs to the AB hydrolase superfamily. MenH family.</text>
</comment>
<dbReference type="InterPro" id="IPR000073">
    <property type="entry name" value="AB_hydrolase_1"/>
</dbReference>
<dbReference type="PRINTS" id="PR00412">
    <property type="entry name" value="EPOXHYDRLASE"/>
</dbReference>
<feature type="domain" description="AB hydrolase-1" evidence="4">
    <location>
        <begin position="42"/>
        <end position="277"/>
    </location>
</feature>
<evidence type="ECO:0000256" key="1">
    <source>
        <dbReference type="ARBA" id="ARBA00022428"/>
    </source>
</evidence>
<dbReference type="AlphaFoldDB" id="A0A9X7Z4I1"/>
<dbReference type="NCBIfam" id="TIGR03695">
    <property type="entry name" value="menH_SHCHC"/>
    <property type="match status" value="1"/>
</dbReference>
<comment type="pathway">
    <text evidence="3">Quinol/quinone metabolism; menaquinone biosynthesis.</text>
</comment>
<dbReference type="SUPFAM" id="SSF53474">
    <property type="entry name" value="alpha/beta-Hydrolases"/>
    <property type="match status" value="1"/>
</dbReference>
<dbReference type="EC" id="4.2.99.20" evidence="3"/>
<proteinExistence type="inferred from homology"/>
<name>A0A9X7Z4I1_9BACL</name>
<protein>
    <recommendedName>
        <fullName evidence="3">Putative 2-succinyl-6-hydroxy-2,4-cyclohexadiene-1-carboxylate synthase</fullName>
        <shortName evidence="3">SHCHC synthase</shortName>
        <ecNumber evidence="3">4.2.99.20</ecNumber>
    </recommendedName>
</protein>
<dbReference type="Pfam" id="PF00561">
    <property type="entry name" value="Abhydrolase_1"/>
    <property type="match status" value="1"/>
</dbReference>
<dbReference type="Proteomes" id="UP000663505">
    <property type="component" value="Chromosome"/>
</dbReference>
<sequence length="313" mass="34748">MDQALERVAERRGGLEWNRNVVSGRIMTGSLGYYIRIEGSGPPVLLLHGFTGSHQSWDAVASNLSASYTVVRPDLPGHAASVVGKDQPWSMDTVVFSLFRLMRELGFPTFSCVGYSMGGRVALSMAVKAPARLECLVVESGSPGLQDESLRSLRMKEDNALADRMESIGLLSFVDEWGRKPLFATQEHLPESIKEHQRNIRLSHLVTGLAASLRHMGTGVQPPVWDHLAKMSVPTLLITGQSDPKFVDIARKMEGLMPNAVHREVEDAGHAVHLEQPNVYNQLLLAFLEQHAKRLPLSYNWTRGSLFENDEEQ</sequence>
<evidence type="ECO:0000313" key="6">
    <source>
        <dbReference type="Proteomes" id="UP000663505"/>
    </source>
</evidence>
<reference evidence="5 6" key="1">
    <citation type="submission" date="2021-02" db="EMBL/GenBank/DDBJ databases">
        <title>Alicyclobacillus curvatus sp. nov. and Alicyclobacillus mengziensis sp. nov., two acidophilic bacteria isolated from acid mine drainage.</title>
        <authorList>
            <person name="Huang Y."/>
        </authorList>
    </citation>
    <scope>NUCLEOTIDE SEQUENCE [LARGE SCALE GENOMIC DNA]</scope>
    <source>
        <strain evidence="5 6">S30H14</strain>
    </source>
</reference>
<dbReference type="InterPro" id="IPR029058">
    <property type="entry name" value="AB_hydrolase_fold"/>
</dbReference>
<keyword evidence="6" id="KW-1185">Reference proteome</keyword>
<evidence type="ECO:0000313" key="5">
    <source>
        <dbReference type="EMBL" id="QSO45994.1"/>
    </source>
</evidence>
<dbReference type="GO" id="GO:0070205">
    <property type="term" value="F:2-succinyl-6-hydroxy-2,4-cyclohexadiene-1-carboxylate synthase activity"/>
    <property type="evidence" value="ECO:0007669"/>
    <property type="project" value="UniProtKB-UniRule"/>
</dbReference>
<accession>A0A9X7Z4I1</accession>
<keyword evidence="1 3" id="KW-0474">Menaquinone biosynthesis</keyword>
<dbReference type="InterPro" id="IPR022485">
    <property type="entry name" value="SHCHC_synthase_MenH"/>
</dbReference>
<dbReference type="GO" id="GO:0009234">
    <property type="term" value="P:menaquinone biosynthetic process"/>
    <property type="evidence" value="ECO:0007669"/>
    <property type="project" value="UniProtKB-UniRule"/>
</dbReference>
<comment type="pathway">
    <text evidence="3">Quinol/quinone metabolism; 1,4-dihydroxy-2-naphthoate biosynthesis; 1,4-dihydroxy-2-naphthoate from chorismate: step 3/7.</text>
</comment>
<evidence type="ECO:0000259" key="4">
    <source>
        <dbReference type="Pfam" id="PF00561"/>
    </source>
</evidence>
<dbReference type="EMBL" id="CP071182">
    <property type="protein sequence ID" value="QSO45994.1"/>
    <property type="molecule type" value="Genomic_DNA"/>
</dbReference>
<dbReference type="HAMAP" id="MF_01660">
    <property type="entry name" value="MenH"/>
    <property type="match status" value="1"/>
</dbReference>
<comment type="function">
    <text evidence="3">Catalyzes a proton abstraction reaction that results in 2,5-elimination of pyruvate from 2-succinyl-5-enolpyruvyl-6-hydroxy-3-cyclohexene-1-carboxylate (SEPHCHC) and the formation of 2-succinyl-6-hydroxy-2,4-cyclohexadiene-1-carboxylate (SHCHC).</text>
</comment>
<dbReference type="PRINTS" id="PR00111">
    <property type="entry name" value="ABHYDROLASE"/>
</dbReference>
<keyword evidence="2 3" id="KW-0456">Lyase</keyword>
<organism evidence="5 6">
    <name type="scientific">Alicyclobacillus mengziensis</name>
    <dbReference type="NCBI Taxonomy" id="2931921"/>
    <lineage>
        <taxon>Bacteria</taxon>
        <taxon>Bacillati</taxon>
        <taxon>Bacillota</taxon>
        <taxon>Bacilli</taxon>
        <taxon>Bacillales</taxon>
        <taxon>Alicyclobacillaceae</taxon>
        <taxon>Alicyclobacillus</taxon>
    </lineage>
</organism>
<comment type="subunit">
    <text evidence="3">Monomer.</text>
</comment>
<comment type="catalytic activity">
    <reaction evidence="3">
        <text>5-enolpyruvoyl-6-hydroxy-2-succinyl-cyclohex-3-ene-1-carboxylate = (1R,6R)-6-hydroxy-2-succinyl-cyclohexa-2,4-diene-1-carboxylate + pyruvate</text>
        <dbReference type="Rhea" id="RHEA:25597"/>
        <dbReference type="ChEBI" id="CHEBI:15361"/>
        <dbReference type="ChEBI" id="CHEBI:58689"/>
        <dbReference type="ChEBI" id="CHEBI:58818"/>
        <dbReference type="EC" id="4.2.99.20"/>
    </reaction>
</comment>
<dbReference type="Gene3D" id="3.40.50.1820">
    <property type="entry name" value="alpha/beta hydrolase"/>
    <property type="match status" value="1"/>
</dbReference>
<gene>
    <name evidence="3 5" type="primary">menH</name>
    <name evidence="5" type="ORF">JZ786_15845</name>
</gene>
<evidence type="ECO:0000256" key="2">
    <source>
        <dbReference type="ARBA" id="ARBA00023239"/>
    </source>
</evidence>
<dbReference type="PANTHER" id="PTHR42916">
    <property type="entry name" value="2-SUCCINYL-5-ENOLPYRUVYL-6-HYDROXY-3-CYCLOHEXENE-1-CARBOXYLATE SYNTHASE"/>
    <property type="match status" value="1"/>
</dbReference>